<dbReference type="GO" id="GO:0008443">
    <property type="term" value="F:phosphofructokinase activity"/>
    <property type="evidence" value="ECO:0007669"/>
    <property type="project" value="TreeGrafter"/>
</dbReference>
<evidence type="ECO:0000259" key="7">
    <source>
        <dbReference type="Pfam" id="PF00294"/>
    </source>
</evidence>
<organism evidence="8 9">
    <name type="scientific">Denitrobacterium detoxificans</name>
    <dbReference type="NCBI Taxonomy" id="79604"/>
    <lineage>
        <taxon>Bacteria</taxon>
        <taxon>Bacillati</taxon>
        <taxon>Actinomycetota</taxon>
        <taxon>Coriobacteriia</taxon>
        <taxon>Eggerthellales</taxon>
        <taxon>Eggerthellaceae</taxon>
        <taxon>Denitrobacterium</taxon>
    </lineage>
</organism>
<name>A0A172RZY5_9ACTN</name>
<evidence type="ECO:0000256" key="2">
    <source>
        <dbReference type="ARBA" id="ARBA00022679"/>
    </source>
</evidence>
<evidence type="ECO:0000256" key="3">
    <source>
        <dbReference type="ARBA" id="ARBA00022741"/>
    </source>
</evidence>
<keyword evidence="5" id="KW-0067">ATP-binding</keyword>
<dbReference type="Pfam" id="PF00294">
    <property type="entry name" value="PfkB"/>
    <property type="match status" value="1"/>
</dbReference>
<dbReference type="OrthoDB" id="9801219at2"/>
<dbReference type="Gene3D" id="3.40.1190.20">
    <property type="match status" value="1"/>
</dbReference>
<dbReference type="InterPro" id="IPR029056">
    <property type="entry name" value="Ribokinase-like"/>
</dbReference>
<feature type="domain" description="Carbohydrate kinase PfkB" evidence="7">
    <location>
        <begin position="11"/>
        <end position="303"/>
    </location>
</feature>
<dbReference type="NCBIfam" id="TIGR03168">
    <property type="entry name" value="1-PFK"/>
    <property type="match status" value="1"/>
</dbReference>
<evidence type="ECO:0000256" key="4">
    <source>
        <dbReference type="ARBA" id="ARBA00022777"/>
    </source>
</evidence>
<proteinExistence type="inferred from homology"/>
<keyword evidence="4 8" id="KW-0418">Kinase</keyword>
<dbReference type="InterPro" id="IPR002173">
    <property type="entry name" value="Carboh/pur_kinase_PfkB_CS"/>
</dbReference>
<dbReference type="RefSeq" id="WP_066664441.1">
    <property type="nucleotide sequence ID" value="NZ_CP011402.1"/>
</dbReference>
<evidence type="ECO:0000256" key="5">
    <source>
        <dbReference type="ARBA" id="ARBA00022840"/>
    </source>
</evidence>
<dbReference type="PIRSF" id="PIRSF000535">
    <property type="entry name" value="1PFK/6PFK/LacC"/>
    <property type="match status" value="1"/>
</dbReference>
<comment type="similarity">
    <text evidence="1">Belongs to the carbohydrate kinase PfkB family.</text>
</comment>
<reference evidence="9" key="1">
    <citation type="submission" date="2016-10" db="EMBL/GenBank/DDBJ databases">
        <authorList>
            <person name="Varghese N."/>
        </authorList>
    </citation>
    <scope>NUCLEOTIDE SEQUENCE [LARGE SCALE GENOMIC DNA]</scope>
    <source>
        <strain evidence="9">DSM 21843</strain>
    </source>
</reference>
<dbReference type="PROSITE" id="PS00584">
    <property type="entry name" value="PFKB_KINASES_2"/>
    <property type="match status" value="1"/>
</dbReference>
<keyword evidence="2 6" id="KW-0808">Transferase</keyword>
<evidence type="ECO:0000313" key="8">
    <source>
        <dbReference type="EMBL" id="SEO39467.1"/>
    </source>
</evidence>
<dbReference type="STRING" id="79604.AAY81_09555"/>
<accession>A0A172RZY5</accession>
<sequence length="317" mass="33537">MIYTITFNPAIDCVMRVDDLAFGRINRAASQEFFFGGKGVNVSYVLSHLGRTSTAWGFIAGWTGAALEAALQEDGIPTGFIRLPAGNTRINAKLKGTVTGGDSSEETAVNAAGPVIDEASLQRFFSQLDQVRPGDFVILSGGIPKGTPKDIYARVMRELEGRDVRVVVDATQDVLMLSLPYRPFLVKPNDEELAEITGCDPLDEQALADGARMLQERGAQNVLVSRGGHGSLLLDAAGRLQFAPVIAGTLVNSVGAGDSTVAGFVEGFLRGTEAGLPETQVYDEAYKLAQACGSATAFSPGLAPAELVNELLARLES</sequence>
<dbReference type="GO" id="GO:0005524">
    <property type="term" value="F:ATP binding"/>
    <property type="evidence" value="ECO:0007669"/>
    <property type="project" value="UniProtKB-KW"/>
</dbReference>
<keyword evidence="9" id="KW-1185">Reference proteome</keyword>
<dbReference type="AlphaFoldDB" id="A0A172RZY5"/>
<evidence type="ECO:0000256" key="6">
    <source>
        <dbReference type="PIRNR" id="PIRNR000535"/>
    </source>
</evidence>
<dbReference type="KEGG" id="ddt:AAY81_09555"/>
<dbReference type="PANTHER" id="PTHR46566:SF1">
    <property type="entry name" value="1-PHOSPHOFRUCTOKINASE"/>
    <property type="match status" value="1"/>
</dbReference>
<dbReference type="SUPFAM" id="SSF53613">
    <property type="entry name" value="Ribokinase-like"/>
    <property type="match status" value="1"/>
</dbReference>
<dbReference type="PATRIC" id="fig|79604.3.peg.1915"/>
<dbReference type="Proteomes" id="UP000182975">
    <property type="component" value="Unassembled WGS sequence"/>
</dbReference>
<dbReference type="EMBL" id="FOEC01000001">
    <property type="protein sequence ID" value="SEO39467.1"/>
    <property type="molecule type" value="Genomic_DNA"/>
</dbReference>
<dbReference type="GO" id="GO:0005829">
    <property type="term" value="C:cytosol"/>
    <property type="evidence" value="ECO:0007669"/>
    <property type="project" value="TreeGrafter"/>
</dbReference>
<dbReference type="PANTHER" id="PTHR46566">
    <property type="entry name" value="1-PHOSPHOFRUCTOKINASE-RELATED"/>
    <property type="match status" value="1"/>
</dbReference>
<protein>
    <submittedName>
        <fullName evidence="8">1-phosphofructokinase</fullName>
    </submittedName>
</protein>
<evidence type="ECO:0000313" key="9">
    <source>
        <dbReference type="Proteomes" id="UP000182975"/>
    </source>
</evidence>
<gene>
    <name evidence="8" type="ORF">SAMN02910314_00107</name>
</gene>
<evidence type="ECO:0000256" key="1">
    <source>
        <dbReference type="ARBA" id="ARBA00010688"/>
    </source>
</evidence>
<dbReference type="InterPro" id="IPR017583">
    <property type="entry name" value="Tagatose/fructose_Pkinase"/>
</dbReference>
<keyword evidence="3" id="KW-0547">Nucleotide-binding</keyword>
<dbReference type="InterPro" id="IPR011611">
    <property type="entry name" value="PfkB_dom"/>
</dbReference>
<dbReference type="CDD" id="cd01164">
    <property type="entry name" value="FruK_PfkB_like"/>
    <property type="match status" value="1"/>
</dbReference>